<proteinExistence type="predicted"/>
<evidence type="ECO:0000313" key="2">
    <source>
        <dbReference type="Proteomes" id="UP000821845"/>
    </source>
</evidence>
<protein>
    <submittedName>
        <fullName evidence="1">Uncharacterized protein</fullName>
    </submittedName>
</protein>
<reference evidence="1" key="1">
    <citation type="submission" date="2020-05" db="EMBL/GenBank/DDBJ databases">
        <title>Large-scale comparative analyses of tick genomes elucidate their genetic diversity and vector capacities.</title>
        <authorList>
            <person name="Jia N."/>
            <person name="Wang J."/>
            <person name="Shi W."/>
            <person name="Du L."/>
            <person name="Sun Y."/>
            <person name="Zhan W."/>
            <person name="Jiang J."/>
            <person name="Wang Q."/>
            <person name="Zhang B."/>
            <person name="Ji P."/>
            <person name="Sakyi L.B."/>
            <person name="Cui X."/>
            <person name="Yuan T."/>
            <person name="Jiang B."/>
            <person name="Yang W."/>
            <person name="Lam T.T.-Y."/>
            <person name="Chang Q."/>
            <person name="Ding S."/>
            <person name="Wang X."/>
            <person name="Zhu J."/>
            <person name="Ruan X."/>
            <person name="Zhao L."/>
            <person name="Wei J."/>
            <person name="Que T."/>
            <person name="Du C."/>
            <person name="Cheng J."/>
            <person name="Dai P."/>
            <person name="Han X."/>
            <person name="Huang E."/>
            <person name="Gao Y."/>
            <person name="Liu J."/>
            <person name="Shao H."/>
            <person name="Ye R."/>
            <person name="Li L."/>
            <person name="Wei W."/>
            <person name="Wang X."/>
            <person name="Wang C."/>
            <person name="Yang T."/>
            <person name="Huo Q."/>
            <person name="Li W."/>
            <person name="Guo W."/>
            <person name="Chen H."/>
            <person name="Zhou L."/>
            <person name="Ni X."/>
            <person name="Tian J."/>
            <person name="Zhou Y."/>
            <person name="Sheng Y."/>
            <person name="Liu T."/>
            <person name="Pan Y."/>
            <person name="Xia L."/>
            <person name="Li J."/>
            <person name="Zhao F."/>
            <person name="Cao W."/>
        </authorList>
    </citation>
    <scope>NUCLEOTIDE SEQUENCE</scope>
    <source>
        <strain evidence="1">Hyas-2018</strain>
    </source>
</reference>
<organism evidence="1 2">
    <name type="scientific">Hyalomma asiaticum</name>
    <name type="common">Tick</name>
    <dbReference type="NCBI Taxonomy" id="266040"/>
    <lineage>
        <taxon>Eukaryota</taxon>
        <taxon>Metazoa</taxon>
        <taxon>Ecdysozoa</taxon>
        <taxon>Arthropoda</taxon>
        <taxon>Chelicerata</taxon>
        <taxon>Arachnida</taxon>
        <taxon>Acari</taxon>
        <taxon>Parasitiformes</taxon>
        <taxon>Ixodida</taxon>
        <taxon>Ixodoidea</taxon>
        <taxon>Ixodidae</taxon>
        <taxon>Hyalomminae</taxon>
        <taxon>Hyalomma</taxon>
    </lineage>
</organism>
<comment type="caution">
    <text evidence="1">The sequence shown here is derived from an EMBL/GenBank/DDBJ whole genome shotgun (WGS) entry which is preliminary data.</text>
</comment>
<gene>
    <name evidence="1" type="ORF">HPB50_000905</name>
</gene>
<dbReference type="Proteomes" id="UP000821845">
    <property type="component" value="Chromosome 4"/>
</dbReference>
<name>A0ACB7SAV5_HYAAI</name>
<keyword evidence="2" id="KW-1185">Reference proteome</keyword>
<dbReference type="EMBL" id="CM023484">
    <property type="protein sequence ID" value="KAH6931840.1"/>
    <property type="molecule type" value="Genomic_DNA"/>
</dbReference>
<accession>A0ACB7SAV5</accession>
<evidence type="ECO:0000313" key="1">
    <source>
        <dbReference type="EMBL" id="KAH6931840.1"/>
    </source>
</evidence>
<sequence>MMGRVKRSLRAAIGGARAHGSARCQVRPKGARQAQVRPLRRAPSLGRALLANITSRPNRCSWQQVWDNNADYNCAHPPSPTSELLRDGQIYTRQRERSAACRGRRRLIKVLCPMGPEETRRLTRSSSVRPPVQRGLRAPG</sequence>